<evidence type="ECO:0000256" key="1">
    <source>
        <dbReference type="ARBA" id="ARBA00005634"/>
    </source>
</evidence>
<evidence type="ECO:0000256" key="3">
    <source>
        <dbReference type="SAM" id="Phobius"/>
    </source>
</evidence>
<dbReference type="Pfam" id="PF02225">
    <property type="entry name" value="PA"/>
    <property type="match status" value="1"/>
</dbReference>
<keyword evidence="8" id="KW-1185">Reference proteome</keyword>
<dbReference type="RefSeq" id="XP_003644200.1">
    <property type="nucleotide sequence ID" value="XM_003644152.1"/>
</dbReference>
<dbReference type="KEGG" id="erc:Ecym_1131"/>
<feature type="compositionally biased region" description="Basic and acidic residues" evidence="2">
    <location>
        <begin position="1"/>
        <end position="10"/>
    </location>
</feature>
<dbReference type="Pfam" id="PF04253">
    <property type="entry name" value="TFR_dimer"/>
    <property type="match status" value="1"/>
</dbReference>
<dbReference type="CDD" id="cd03874">
    <property type="entry name" value="M28_PMSA_TfR_like"/>
    <property type="match status" value="1"/>
</dbReference>
<dbReference type="Pfam" id="PF04389">
    <property type="entry name" value="Peptidase_M28"/>
    <property type="match status" value="1"/>
</dbReference>
<dbReference type="Gene3D" id="3.40.630.10">
    <property type="entry name" value="Zn peptidases"/>
    <property type="match status" value="1"/>
</dbReference>
<dbReference type="GO" id="GO:0004180">
    <property type="term" value="F:carboxypeptidase activity"/>
    <property type="evidence" value="ECO:0007669"/>
    <property type="project" value="TreeGrafter"/>
</dbReference>
<dbReference type="InterPro" id="IPR007365">
    <property type="entry name" value="TFR-like_dimer_dom"/>
</dbReference>
<organism evidence="7 8">
    <name type="scientific">Eremothecium cymbalariae (strain CBS 270.75 / DBVPG 7215 / KCTC 17166 / NRRL Y-17582)</name>
    <name type="common">Yeast</name>
    <dbReference type="NCBI Taxonomy" id="931890"/>
    <lineage>
        <taxon>Eukaryota</taxon>
        <taxon>Fungi</taxon>
        <taxon>Dikarya</taxon>
        <taxon>Ascomycota</taxon>
        <taxon>Saccharomycotina</taxon>
        <taxon>Saccharomycetes</taxon>
        <taxon>Saccharomycetales</taxon>
        <taxon>Saccharomycetaceae</taxon>
        <taxon>Eremothecium</taxon>
    </lineage>
</organism>
<dbReference type="PANTHER" id="PTHR10404:SF46">
    <property type="entry name" value="VACUOLAR PROTEIN SORTING-ASSOCIATED PROTEIN 70"/>
    <property type="match status" value="1"/>
</dbReference>
<dbReference type="HOGENOM" id="CLU_005688_2_0_1"/>
<dbReference type="InterPro" id="IPR046450">
    <property type="entry name" value="PA_dom_sf"/>
</dbReference>
<dbReference type="InParanoid" id="G8JMM8"/>
<keyword evidence="3" id="KW-1133">Transmembrane helix</keyword>
<name>G8JMM8_ERECY</name>
<evidence type="ECO:0000313" key="8">
    <source>
        <dbReference type="Proteomes" id="UP000006790"/>
    </source>
</evidence>
<evidence type="ECO:0000259" key="5">
    <source>
        <dbReference type="Pfam" id="PF04253"/>
    </source>
</evidence>
<keyword evidence="3" id="KW-0812">Transmembrane</keyword>
<dbReference type="FunFam" id="3.40.630.10:FF:000101">
    <property type="entry name" value="N-acetylated alpha-linked acidic dipeptidase like 1"/>
    <property type="match status" value="1"/>
</dbReference>
<dbReference type="InterPro" id="IPR003137">
    <property type="entry name" value="PA_domain"/>
</dbReference>
<dbReference type="OMA" id="NVVIASW"/>
<feature type="domain" description="PA" evidence="4">
    <location>
        <begin position="225"/>
        <end position="292"/>
    </location>
</feature>
<dbReference type="Proteomes" id="UP000006790">
    <property type="component" value="Chromosome 1"/>
</dbReference>
<comment type="similarity">
    <text evidence="1">Belongs to the peptidase M28 family. M28B subfamily.</text>
</comment>
<feature type="domain" description="Transferrin receptor-like dimerisation" evidence="5">
    <location>
        <begin position="675"/>
        <end position="786"/>
    </location>
</feature>
<dbReference type="InterPro" id="IPR036757">
    <property type="entry name" value="TFR-like_dimer_dom_sf"/>
</dbReference>
<dbReference type="SUPFAM" id="SSF52025">
    <property type="entry name" value="PA domain"/>
    <property type="match status" value="1"/>
</dbReference>
<evidence type="ECO:0000259" key="4">
    <source>
        <dbReference type="Pfam" id="PF02225"/>
    </source>
</evidence>
<evidence type="ECO:0000256" key="2">
    <source>
        <dbReference type="SAM" id="MobiDB-lite"/>
    </source>
</evidence>
<evidence type="ECO:0000313" key="7">
    <source>
        <dbReference type="EMBL" id="AET37383.1"/>
    </source>
</evidence>
<dbReference type="AlphaFoldDB" id="G8JMM8"/>
<dbReference type="Gene3D" id="1.20.930.40">
    <property type="entry name" value="Transferrin receptor-like, dimerisation domain"/>
    <property type="match status" value="1"/>
</dbReference>
<accession>G8JMM8</accession>
<protein>
    <recommendedName>
        <fullName evidence="9">Peptide hydrolase</fullName>
    </recommendedName>
</protein>
<dbReference type="GeneID" id="11469584"/>
<dbReference type="eggNOG" id="KOG2195">
    <property type="taxonomic scope" value="Eukaryota"/>
</dbReference>
<feature type="domain" description="Peptidase M28" evidence="6">
    <location>
        <begin position="402"/>
        <end position="592"/>
    </location>
</feature>
<dbReference type="SUPFAM" id="SSF53187">
    <property type="entry name" value="Zn-dependent exopeptidases"/>
    <property type="match status" value="1"/>
</dbReference>
<proteinExistence type="inferred from homology"/>
<dbReference type="EMBL" id="CP002497">
    <property type="protein sequence ID" value="AET37383.1"/>
    <property type="molecule type" value="Genomic_DNA"/>
</dbReference>
<dbReference type="FunCoup" id="G8JMM8">
    <property type="interactions" value="132"/>
</dbReference>
<evidence type="ECO:0008006" key="9">
    <source>
        <dbReference type="Google" id="ProtNLM"/>
    </source>
</evidence>
<dbReference type="Gene3D" id="3.50.30.30">
    <property type="match status" value="1"/>
</dbReference>
<dbReference type="CDD" id="cd02121">
    <property type="entry name" value="PA_GCPII_like"/>
    <property type="match status" value="1"/>
</dbReference>
<dbReference type="InterPro" id="IPR039373">
    <property type="entry name" value="Peptidase_M28B"/>
</dbReference>
<dbReference type="InterPro" id="IPR007484">
    <property type="entry name" value="Peptidase_M28"/>
</dbReference>
<gene>
    <name evidence="7" type="ordered locus">Ecym_1131</name>
</gene>
<feature type="region of interest" description="Disordered" evidence="2">
    <location>
        <begin position="309"/>
        <end position="340"/>
    </location>
</feature>
<keyword evidence="3" id="KW-0472">Membrane</keyword>
<sequence length="790" mass="89192">MNLRVDEHDPTQPLLSNHVNDEGLEEQSTTRVRRKNSVASQFVRARSTTINSLRSTYETVKVHKTQFVLILLSGVLVYTGFLLAFMPSTSISRDFRRFHFSKLTKEEAYRIYVSSLLSSNNAKSHLRNYTAHRHWAGDMRALHYTVEQLQLLGFKPKLESYYPWLNTPINTSVSLWIDGELDYSASMIEDFLNDDPSSSREDSVMSFIGYSANGNVTKQYVFCNYGNLEDYEYLLASEIDLKDKIHIIRYSSVARGLKVKVAEEHGAAAVILYTDSFDDGPITEANGYKPYPHGPARHESSIQRGTVLYFSDQPGDPTTPGRAPKSPNTTRKSPKGKIPDIPSVAVSEREIAPILRQLNYKGVKIGRGGNVRGFEYFTGPSDPNTKVNVYNHQNYEIKEITNVVVEIPGLLYDNEVIIGNHRDSWTSGGAGDPNSGSAVLLEVARGLSAIIKKGWKPLRTIKLISWDAEEYGSIGSTSYGEDHAEDITAKAVAYLNLDVAVIGTEFGCAANPLLESLFVRASKYTPFKRQIDVTLYDYWKSSSNLSTKVLGAGSDFAVFQDHLGIPSGDVRFTTNITKDAVYQYHSNYDTYTWLEKYIDPGYQLHNTLAIFVGMSTLMISEDELLDFKTSNYMATIWHHYQDLYGLVNVTFPENTKIASLSAALSDQLQLVTFHSSYQFDENANDLRKDVICEYPWWKFYKKIAIYRRLINTNKKLKQLDRIFLTERGLKGRPWMKHSIFGPNKVLGYSGDVLPGLHEAILSKDSDGVIEWLKILSTQIDYVTSLLTVEI</sequence>
<feature type="region of interest" description="Disordered" evidence="2">
    <location>
        <begin position="1"/>
        <end position="31"/>
    </location>
</feature>
<feature type="transmembrane region" description="Helical" evidence="3">
    <location>
        <begin position="67"/>
        <end position="86"/>
    </location>
</feature>
<dbReference type="OrthoDB" id="5841748at2759"/>
<dbReference type="SUPFAM" id="SSF47672">
    <property type="entry name" value="Transferrin receptor-like dimerisation domain"/>
    <property type="match status" value="1"/>
</dbReference>
<evidence type="ECO:0000259" key="6">
    <source>
        <dbReference type="Pfam" id="PF04389"/>
    </source>
</evidence>
<dbReference type="PANTHER" id="PTHR10404">
    <property type="entry name" value="N-ACETYLATED-ALPHA-LINKED ACIDIC DIPEPTIDASE"/>
    <property type="match status" value="1"/>
</dbReference>
<dbReference type="STRING" id="931890.G8JMM8"/>
<reference evidence="8" key="1">
    <citation type="journal article" date="2012" name="G3 (Bethesda)">
        <title>Pichia sorbitophila, an interspecies yeast hybrid reveals early steps of genome resolution following polyploidization.</title>
        <authorList>
            <person name="Leh Louis V."/>
            <person name="Despons L."/>
            <person name="Friedrich A."/>
            <person name="Martin T."/>
            <person name="Durrens P."/>
            <person name="Casaregola S."/>
            <person name="Neuveglise C."/>
            <person name="Fairhead C."/>
            <person name="Marck C."/>
            <person name="Cruz J.A."/>
            <person name="Straub M.L."/>
            <person name="Kugler V."/>
            <person name="Sacerdot C."/>
            <person name="Uzunov Z."/>
            <person name="Thierry A."/>
            <person name="Weiss S."/>
            <person name="Bleykasten C."/>
            <person name="De Montigny J."/>
            <person name="Jacques N."/>
            <person name="Jung P."/>
            <person name="Lemaire M."/>
            <person name="Mallet S."/>
            <person name="Morel G."/>
            <person name="Richard G.F."/>
            <person name="Sarkar A."/>
            <person name="Savel G."/>
            <person name="Schacherer J."/>
            <person name="Seret M.L."/>
            <person name="Talla E."/>
            <person name="Samson G."/>
            <person name="Jubin C."/>
            <person name="Poulain J."/>
            <person name="Vacherie B."/>
            <person name="Barbe V."/>
            <person name="Pelletier E."/>
            <person name="Sherman D.J."/>
            <person name="Westhof E."/>
            <person name="Weissenbach J."/>
            <person name="Baret P.V."/>
            <person name="Wincker P."/>
            <person name="Gaillardin C."/>
            <person name="Dujon B."/>
            <person name="Souciet J.L."/>
        </authorList>
    </citation>
    <scope>NUCLEOTIDE SEQUENCE [LARGE SCALE GENOMIC DNA]</scope>
    <source>
        <strain evidence="8">CBS 270.75 / DBVPG 7215 / KCTC 17166 / NRRL Y-17582</strain>
    </source>
</reference>